<dbReference type="RefSeq" id="WP_185165391.1">
    <property type="nucleotide sequence ID" value="NZ_JACKWY010000013.1"/>
</dbReference>
<organism evidence="1 2">
    <name type="scientific">Clostridium gasigenes</name>
    <dbReference type="NCBI Taxonomy" id="94869"/>
    <lineage>
        <taxon>Bacteria</taxon>
        <taxon>Bacillati</taxon>
        <taxon>Bacillota</taxon>
        <taxon>Clostridia</taxon>
        <taxon>Eubacteriales</taxon>
        <taxon>Clostridiaceae</taxon>
        <taxon>Clostridium</taxon>
    </lineage>
</organism>
<protein>
    <submittedName>
        <fullName evidence="1">Uncharacterized protein</fullName>
    </submittedName>
</protein>
<reference evidence="1 2" key="1">
    <citation type="submission" date="2020-08" db="EMBL/GenBank/DDBJ databases">
        <title>Clostridia isolated from Swiss meat.</title>
        <authorList>
            <person name="Wambui J."/>
            <person name="Stevens M.J.A."/>
            <person name="Stephan R."/>
        </authorList>
    </citation>
    <scope>NUCLEOTIDE SEQUENCE [LARGE SCALE GENOMIC DNA]</scope>
    <source>
        <strain evidence="1 2">CM001</strain>
    </source>
</reference>
<comment type="caution">
    <text evidence="1">The sequence shown here is derived from an EMBL/GenBank/DDBJ whole genome shotgun (WGS) entry which is preliminary data.</text>
</comment>
<proteinExistence type="predicted"/>
<gene>
    <name evidence="1" type="ORF">H7E68_16685</name>
</gene>
<name>A0A7X0VSV7_9CLOT</name>
<sequence>MEQIFCECGEYLGVKNLETNEIEIDSEVEYSLSIGYPNILHCPYCEKVNQVEGSVIEI</sequence>
<evidence type="ECO:0000313" key="1">
    <source>
        <dbReference type="EMBL" id="MBB6716343.1"/>
    </source>
</evidence>
<dbReference type="EMBL" id="JACKWY010000013">
    <property type="protein sequence ID" value="MBB6716343.1"/>
    <property type="molecule type" value="Genomic_DNA"/>
</dbReference>
<dbReference type="Proteomes" id="UP000585258">
    <property type="component" value="Unassembled WGS sequence"/>
</dbReference>
<accession>A0A7X0VSV7</accession>
<dbReference type="AlphaFoldDB" id="A0A7X0VSV7"/>
<evidence type="ECO:0000313" key="2">
    <source>
        <dbReference type="Proteomes" id="UP000585258"/>
    </source>
</evidence>